<dbReference type="GO" id="GO:0016787">
    <property type="term" value="F:hydrolase activity"/>
    <property type="evidence" value="ECO:0007669"/>
    <property type="project" value="UniProtKB-KW"/>
</dbReference>
<dbReference type="InterPro" id="IPR050300">
    <property type="entry name" value="GDXG_lipolytic_enzyme"/>
</dbReference>
<dbReference type="PANTHER" id="PTHR48081:SF8">
    <property type="entry name" value="ALPHA_BETA HYDROLASE FOLD-3 DOMAIN-CONTAINING PROTEIN-RELATED"/>
    <property type="match status" value="1"/>
</dbReference>
<feature type="domain" description="Alpha/beta hydrolase fold-3" evidence="3">
    <location>
        <begin position="163"/>
        <end position="271"/>
    </location>
</feature>
<dbReference type="EMBL" id="NAJM01000012">
    <property type="protein sequence ID" value="RVX72492.1"/>
    <property type="molecule type" value="Genomic_DNA"/>
</dbReference>
<name>A0A438N9P2_EXOME</name>
<evidence type="ECO:0000259" key="3">
    <source>
        <dbReference type="Pfam" id="PF07859"/>
    </source>
</evidence>
<evidence type="ECO:0000313" key="4">
    <source>
        <dbReference type="EMBL" id="RVX72492.1"/>
    </source>
</evidence>
<evidence type="ECO:0000256" key="1">
    <source>
        <dbReference type="ARBA" id="ARBA00022801"/>
    </source>
</evidence>
<dbReference type="VEuPathDB" id="FungiDB:PV10_07575"/>
<reference evidence="4 5" key="1">
    <citation type="submission" date="2017-03" db="EMBL/GenBank/DDBJ databases">
        <title>Genomes of endolithic fungi from Antarctica.</title>
        <authorList>
            <person name="Coleine C."/>
            <person name="Masonjones S."/>
            <person name="Stajich J.E."/>
        </authorList>
    </citation>
    <scope>NUCLEOTIDE SEQUENCE [LARGE SCALE GENOMIC DNA]</scope>
    <source>
        <strain evidence="4 5">CCFEE 6314</strain>
    </source>
</reference>
<sequence>MEDRASPRRPPPPTIQLNDMPSDINDVADTKDFARQTPPPRLFNNSNPFADTLPTPDNELVETPCTGTEEGDYFTAGRRRSMSHHLERTDIPSRRWLHIQASFWRACMILGMRFHDWAPPRAPRPAFKHKIPTDTIPIELYFYTPPNYKRVLREDPSFRFPAVVNFHGGGFVLGDASDDRYWANIVMQRSNAIFVSVNYRRAPEHAFPIPVDDCAQAILYLAEHATELNIDPTNFALSGFSAGANLAFAAPLRIQYHYGIDVINDFKPTSPTTTGSSETDPETYEAGYEAGGEFLTPMQSNSGLLRAKTASPLRIRTIIAWYPLLDWTKSRSRKIRESRNPKKCLAKVFTDLFDVSYLPPPDVAGDHCSPYASPALAHDHMLRDGLPKEMQVWLCEWDMLLSEGLDFTDRLENLGKNIDSKMIPMVPHAWDKSPNPFRDQKAIDMLYTKSAMNLNKVFQDKEGLGWGNSMSSLHPTDTIIERQPRASVVMPI</sequence>
<feature type="region of interest" description="Disordered" evidence="2">
    <location>
        <begin position="1"/>
        <end position="73"/>
    </location>
</feature>
<dbReference type="Proteomes" id="UP000288859">
    <property type="component" value="Unassembled WGS sequence"/>
</dbReference>
<dbReference type="Gene3D" id="3.40.50.1820">
    <property type="entry name" value="alpha/beta hydrolase"/>
    <property type="match status" value="1"/>
</dbReference>
<dbReference type="InterPro" id="IPR029058">
    <property type="entry name" value="AB_hydrolase_fold"/>
</dbReference>
<evidence type="ECO:0000256" key="2">
    <source>
        <dbReference type="SAM" id="MobiDB-lite"/>
    </source>
</evidence>
<dbReference type="PANTHER" id="PTHR48081">
    <property type="entry name" value="AB HYDROLASE SUPERFAMILY PROTEIN C4A8.06C"/>
    <property type="match status" value="1"/>
</dbReference>
<dbReference type="OrthoDB" id="433474at2759"/>
<keyword evidence="1" id="KW-0378">Hydrolase</keyword>
<dbReference type="SUPFAM" id="SSF53474">
    <property type="entry name" value="alpha/beta-Hydrolases"/>
    <property type="match status" value="1"/>
</dbReference>
<dbReference type="InterPro" id="IPR013094">
    <property type="entry name" value="AB_hydrolase_3"/>
</dbReference>
<proteinExistence type="predicted"/>
<evidence type="ECO:0000313" key="5">
    <source>
        <dbReference type="Proteomes" id="UP000288859"/>
    </source>
</evidence>
<gene>
    <name evidence="4" type="ORF">B0A52_03682</name>
</gene>
<dbReference type="AlphaFoldDB" id="A0A438N9P2"/>
<dbReference type="Pfam" id="PF07859">
    <property type="entry name" value="Abhydrolase_3"/>
    <property type="match status" value="2"/>
</dbReference>
<organism evidence="4 5">
    <name type="scientific">Exophiala mesophila</name>
    <name type="common">Black yeast-like fungus</name>
    <dbReference type="NCBI Taxonomy" id="212818"/>
    <lineage>
        <taxon>Eukaryota</taxon>
        <taxon>Fungi</taxon>
        <taxon>Dikarya</taxon>
        <taxon>Ascomycota</taxon>
        <taxon>Pezizomycotina</taxon>
        <taxon>Eurotiomycetes</taxon>
        <taxon>Chaetothyriomycetidae</taxon>
        <taxon>Chaetothyriales</taxon>
        <taxon>Herpotrichiellaceae</taxon>
        <taxon>Exophiala</taxon>
    </lineage>
</organism>
<feature type="domain" description="Alpha/beta hydrolase fold-3" evidence="3">
    <location>
        <begin position="286"/>
        <end position="430"/>
    </location>
</feature>
<protein>
    <recommendedName>
        <fullName evidence="3">Alpha/beta hydrolase fold-3 domain-containing protein</fullName>
    </recommendedName>
</protein>
<accession>A0A438N9P2</accession>
<comment type="caution">
    <text evidence="4">The sequence shown here is derived from an EMBL/GenBank/DDBJ whole genome shotgun (WGS) entry which is preliminary data.</text>
</comment>